<dbReference type="GO" id="GO:0005524">
    <property type="term" value="F:ATP binding"/>
    <property type="evidence" value="ECO:0007669"/>
    <property type="project" value="UniProtKB-KW"/>
</dbReference>
<keyword evidence="8" id="KW-1185">Reference proteome</keyword>
<evidence type="ECO:0000256" key="1">
    <source>
        <dbReference type="ARBA" id="ARBA00004202"/>
    </source>
</evidence>
<evidence type="ECO:0000313" key="8">
    <source>
        <dbReference type="Proteomes" id="UP000679307"/>
    </source>
</evidence>
<name>A0ABX8EHY3_9ACTN</name>
<feature type="domain" description="ABC transporter" evidence="6">
    <location>
        <begin position="3"/>
        <end position="46"/>
    </location>
</feature>
<evidence type="ECO:0000256" key="3">
    <source>
        <dbReference type="ARBA" id="ARBA00022741"/>
    </source>
</evidence>
<dbReference type="InterPro" id="IPR003439">
    <property type="entry name" value="ABC_transporter-like_ATP-bd"/>
</dbReference>
<accession>A0ABX8EHY3</accession>
<comment type="subcellular location">
    <subcellularLocation>
        <location evidence="1">Cell membrane</location>
        <topology evidence="1">Peripheral membrane protein</topology>
    </subcellularLocation>
</comment>
<keyword evidence="3" id="KW-0547">Nucleotide-binding</keyword>
<organism evidence="7 8">
    <name type="scientific">Nocardioides aquaticus</name>
    <dbReference type="NCBI Taxonomy" id="160826"/>
    <lineage>
        <taxon>Bacteria</taxon>
        <taxon>Bacillati</taxon>
        <taxon>Actinomycetota</taxon>
        <taxon>Actinomycetes</taxon>
        <taxon>Propionibacteriales</taxon>
        <taxon>Nocardioidaceae</taxon>
        <taxon>Nocardioides</taxon>
    </lineage>
</organism>
<dbReference type="EC" id="3.6.3.-" evidence="7"/>
<dbReference type="RefSeq" id="WP_338040960.1">
    <property type="nucleotide sequence ID" value="NZ_CP075371.1"/>
</dbReference>
<evidence type="ECO:0000256" key="5">
    <source>
        <dbReference type="ARBA" id="ARBA00023251"/>
    </source>
</evidence>
<dbReference type="InterPro" id="IPR050763">
    <property type="entry name" value="ABC_transporter_ATP-binding"/>
</dbReference>
<sequence length="195" mass="20888">MVERAGLGDLVRRRVSRCSGGEQQRLRFALALLPDPELLVLDEPTAGMDVAARRAFWATMHEEARRGRTVVFATHYLEEADAFAERIVLVARGRVVADGPTHEVRARALGRVVSAAVPDLAAATRRLDGLGEVSADGGRVRVRTGHSDAVALALLTELGGHDLEVAGASLEDAFLQLTADPTVPTVPAVPQEETR</sequence>
<dbReference type="Pfam" id="PF00005">
    <property type="entry name" value="ABC_tran"/>
    <property type="match status" value="1"/>
</dbReference>
<keyword evidence="5" id="KW-0046">Antibiotic resistance</keyword>
<dbReference type="PANTHER" id="PTHR42711">
    <property type="entry name" value="ABC TRANSPORTER ATP-BINDING PROTEIN"/>
    <property type="match status" value="1"/>
</dbReference>
<dbReference type="PANTHER" id="PTHR42711:SF17">
    <property type="entry name" value="ABC TRANSPORTER ATP-BINDING PROTEIN"/>
    <property type="match status" value="1"/>
</dbReference>
<protein>
    <submittedName>
        <fullName evidence="7">Daunorubicin/doxorubicin resistance ATP-binding protein DrrA</fullName>
        <ecNumber evidence="7">3.6.3.-</ecNumber>
    </submittedName>
</protein>
<dbReference type="GO" id="GO:0016787">
    <property type="term" value="F:hydrolase activity"/>
    <property type="evidence" value="ECO:0007669"/>
    <property type="project" value="UniProtKB-KW"/>
</dbReference>
<keyword evidence="2" id="KW-0813">Transport</keyword>
<proteinExistence type="predicted"/>
<gene>
    <name evidence="7" type="primary">drrA_3</name>
    <name evidence="7" type="ORF">ENKNEFLB_01887</name>
</gene>
<evidence type="ECO:0000256" key="4">
    <source>
        <dbReference type="ARBA" id="ARBA00022840"/>
    </source>
</evidence>
<keyword evidence="4 7" id="KW-0067">ATP-binding</keyword>
<evidence type="ECO:0000259" key="6">
    <source>
        <dbReference type="Pfam" id="PF00005"/>
    </source>
</evidence>
<evidence type="ECO:0000313" key="7">
    <source>
        <dbReference type="EMBL" id="QVT79505.1"/>
    </source>
</evidence>
<dbReference type="EMBL" id="CP075371">
    <property type="protein sequence ID" value="QVT79505.1"/>
    <property type="molecule type" value="Genomic_DNA"/>
</dbReference>
<keyword evidence="7" id="KW-0378">Hydrolase</keyword>
<dbReference type="Proteomes" id="UP000679307">
    <property type="component" value="Chromosome"/>
</dbReference>
<reference evidence="7 8" key="1">
    <citation type="submission" date="2021-05" db="EMBL/GenBank/DDBJ databases">
        <title>Complete genome of Nocardioides aquaticus KCTC 9944T isolated from meromictic and hypersaline Ekho Lake, Antarctica.</title>
        <authorList>
            <person name="Hwang K."/>
            <person name="Kim K.M."/>
            <person name="Choe H."/>
        </authorList>
    </citation>
    <scope>NUCLEOTIDE SEQUENCE [LARGE SCALE GENOMIC DNA]</scope>
    <source>
        <strain evidence="7 8">KCTC 9944</strain>
    </source>
</reference>
<evidence type="ECO:0000256" key="2">
    <source>
        <dbReference type="ARBA" id="ARBA00022448"/>
    </source>
</evidence>